<evidence type="ECO:0000313" key="2">
    <source>
        <dbReference type="Proteomes" id="UP000265160"/>
    </source>
</evidence>
<accession>A0A3P9DDJ5</accession>
<proteinExistence type="predicted"/>
<reference evidence="1" key="1">
    <citation type="submission" date="2025-08" db="UniProtKB">
        <authorList>
            <consortium name="Ensembl"/>
        </authorList>
    </citation>
    <scope>IDENTIFICATION</scope>
</reference>
<protein>
    <recommendedName>
        <fullName evidence="3">Reverse transcriptase zinc-binding domain-containing protein</fullName>
    </recommendedName>
</protein>
<sequence length="384" mass="46484">MRAIICWCNQSYTAQWKTIEEQMLSIPIQATLADNNLQTYIKNTDNMWVKRTLKTWRTIIKEYKLETNITVLKWCAYDSEFKPNELDSRFKDWTGKGITALCSIMKDGKLFSFDMLRKTFSLEKEDFYRYLQLRHYADTKMRNVTMINTRLMELFIKSYNSETIDRIVSCLYKGLMDLKPHSTSYIRTKWEKEGGIKILEEEWTAIWRYQWMCTSSQKWREFGWKCLIRYFITPSQKSHYDDNPPACWRNCGNQSANHYHIFWDCSILRDYWREIHNALQDIFKREISLESKTMFFGYIPQEWPKYDKHLINILLVACKKNITRKWLSPESPNISTWMEITMEIYNMEKITASVNHKLEKFTSYWENWVKYITPHRPDFTITNQ</sequence>
<evidence type="ECO:0000313" key="1">
    <source>
        <dbReference type="Ensembl" id="ENSMZEP00005032216.1"/>
    </source>
</evidence>
<keyword evidence="2" id="KW-1185">Reference proteome</keyword>
<dbReference type="GeneTree" id="ENSGT00940000164735"/>
<evidence type="ECO:0008006" key="3">
    <source>
        <dbReference type="Google" id="ProtNLM"/>
    </source>
</evidence>
<dbReference type="Proteomes" id="UP000265160">
    <property type="component" value="Unplaced"/>
</dbReference>
<dbReference type="Ensembl" id="ENSMZET00005033257.1">
    <property type="protein sequence ID" value="ENSMZEP00005032216.1"/>
    <property type="gene ID" value="ENSMZEG00005023996.1"/>
</dbReference>
<dbReference type="AlphaFoldDB" id="A0A3P9DDJ5"/>
<name>A0A3P9DDJ5_9CICH</name>
<organism evidence="1 2">
    <name type="scientific">Maylandia zebra</name>
    <name type="common">zebra mbuna</name>
    <dbReference type="NCBI Taxonomy" id="106582"/>
    <lineage>
        <taxon>Eukaryota</taxon>
        <taxon>Metazoa</taxon>
        <taxon>Chordata</taxon>
        <taxon>Craniata</taxon>
        <taxon>Vertebrata</taxon>
        <taxon>Euteleostomi</taxon>
        <taxon>Actinopterygii</taxon>
        <taxon>Neopterygii</taxon>
        <taxon>Teleostei</taxon>
        <taxon>Neoteleostei</taxon>
        <taxon>Acanthomorphata</taxon>
        <taxon>Ovalentaria</taxon>
        <taxon>Cichlomorphae</taxon>
        <taxon>Cichliformes</taxon>
        <taxon>Cichlidae</taxon>
        <taxon>African cichlids</taxon>
        <taxon>Pseudocrenilabrinae</taxon>
        <taxon>Haplochromini</taxon>
        <taxon>Maylandia</taxon>
        <taxon>Maylandia zebra complex</taxon>
    </lineage>
</organism>
<reference evidence="1" key="2">
    <citation type="submission" date="2025-09" db="UniProtKB">
        <authorList>
            <consortium name="Ensembl"/>
        </authorList>
    </citation>
    <scope>IDENTIFICATION</scope>
</reference>